<dbReference type="CDD" id="cd11009">
    <property type="entry name" value="Zn_dep_PLPC"/>
    <property type="match status" value="1"/>
</dbReference>
<dbReference type="GO" id="GO:0034480">
    <property type="term" value="F:phosphatidylcholine phospholipase C activity"/>
    <property type="evidence" value="ECO:0007669"/>
    <property type="project" value="UniProtKB-EC"/>
</dbReference>
<dbReference type="Pfam" id="PF00882">
    <property type="entry name" value="Zn_dep_PLPC"/>
    <property type="match status" value="1"/>
</dbReference>
<dbReference type="AlphaFoldDB" id="A0A4Y7RD16"/>
<dbReference type="EC" id="3.1.4.3" evidence="1"/>
<gene>
    <name evidence="10" type="primary">plcB</name>
    <name evidence="10" type="ORF">Psch_00407</name>
</gene>
<sequence>MGPTSWNAVKLFLAAGTPIQKLVSGKGDTHLFCINQALLILKNDGAIQYARNISNYIEFLKQGVLWADKGWKNFSHYFDPVVNQGLGPWPDARLEFDNCFNKAITNWERGDKGRYYFYLGAASHLIQDLCVPHHAKGAAFSGHKEYENWVLKNYNNFVVEAGGIYNKIFTPSDWLLFNARLSRCYFPYVSNIGTDSSYKLATSVLLPLAQRSTAGFLKFAIDFTRKHANK</sequence>
<name>A0A4Y7RD16_9FIRM</name>
<evidence type="ECO:0000256" key="2">
    <source>
        <dbReference type="ARBA" id="ARBA00018391"/>
    </source>
</evidence>
<proteinExistence type="predicted"/>
<dbReference type="Gene3D" id="1.10.575.10">
    <property type="entry name" value="P1 Nuclease"/>
    <property type="match status" value="1"/>
</dbReference>
<dbReference type="InterPro" id="IPR008947">
    <property type="entry name" value="PLipase_C/P1_nuclease_dom_sf"/>
</dbReference>
<feature type="domain" description="Zn-dependent PLC" evidence="9">
    <location>
        <begin position="17"/>
        <end position="230"/>
    </location>
</feature>
<keyword evidence="3" id="KW-0964">Secreted</keyword>
<evidence type="ECO:0000256" key="6">
    <source>
        <dbReference type="ARBA" id="ARBA00022801"/>
    </source>
</evidence>
<evidence type="ECO:0000256" key="3">
    <source>
        <dbReference type="ARBA" id="ARBA00022525"/>
    </source>
</evidence>
<keyword evidence="4" id="KW-0479">Metal-binding</keyword>
<dbReference type="InterPro" id="IPR029002">
    <property type="entry name" value="PLPC/GPLD1"/>
</dbReference>
<keyword evidence="11" id="KW-1185">Reference proteome</keyword>
<keyword evidence="5" id="KW-0732">Signal</keyword>
<evidence type="ECO:0000256" key="4">
    <source>
        <dbReference type="ARBA" id="ARBA00022723"/>
    </source>
</evidence>
<dbReference type="GO" id="GO:0008270">
    <property type="term" value="F:zinc ion binding"/>
    <property type="evidence" value="ECO:0007669"/>
    <property type="project" value="InterPro"/>
</dbReference>
<organism evidence="10 11">
    <name type="scientific">Pelotomaculum schinkii</name>
    <dbReference type="NCBI Taxonomy" id="78350"/>
    <lineage>
        <taxon>Bacteria</taxon>
        <taxon>Bacillati</taxon>
        <taxon>Bacillota</taxon>
        <taxon>Clostridia</taxon>
        <taxon>Eubacteriales</taxon>
        <taxon>Desulfotomaculaceae</taxon>
        <taxon>Pelotomaculum</taxon>
    </lineage>
</organism>
<accession>A0A4Y7RD16</accession>
<dbReference type="PROSITE" id="PS51346">
    <property type="entry name" value="PROKAR_ZN_DEPEND_PLPC_2"/>
    <property type="match status" value="1"/>
</dbReference>
<evidence type="ECO:0000256" key="1">
    <source>
        <dbReference type="ARBA" id="ARBA00012018"/>
    </source>
</evidence>
<dbReference type="SMART" id="SM00770">
    <property type="entry name" value="Zn_dep_PLPC"/>
    <property type="match status" value="1"/>
</dbReference>
<dbReference type="EMBL" id="QFGA01000001">
    <property type="protein sequence ID" value="TEB06874.1"/>
    <property type="molecule type" value="Genomic_DNA"/>
</dbReference>
<dbReference type="InterPro" id="IPR001531">
    <property type="entry name" value="Zn_PLipaseC"/>
</dbReference>
<evidence type="ECO:0000259" key="9">
    <source>
        <dbReference type="PROSITE" id="PS51346"/>
    </source>
</evidence>
<evidence type="ECO:0000313" key="11">
    <source>
        <dbReference type="Proteomes" id="UP000298324"/>
    </source>
</evidence>
<protein>
    <recommendedName>
        <fullName evidence="2">Phospholipase C</fullName>
        <ecNumber evidence="1">3.1.4.3</ecNumber>
    </recommendedName>
    <alternativeName>
        <fullName evidence="8">Phosphatidylcholine cholinephosphohydrolase</fullName>
    </alternativeName>
</protein>
<comment type="caution">
    <text evidence="10">The sequence shown here is derived from an EMBL/GenBank/DDBJ whole genome shotgun (WGS) entry which is preliminary data.</text>
</comment>
<keyword evidence="6 10" id="KW-0378">Hydrolase</keyword>
<keyword evidence="7" id="KW-0862">Zinc</keyword>
<evidence type="ECO:0000313" key="10">
    <source>
        <dbReference type="EMBL" id="TEB06874.1"/>
    </source>
</evidence>
<dbReference type="SUPFAM" id="SSF48537">
    <property type="entry name" value="Phospholipase C/P1 nuclease"/>
    <property type="match status" value="1"/>
</dbReference>
<evidence type="ECO:0000256" key="5">
    <source>
        <dbReference type="ARBA" id="ARBA00022729"/>
    </source>
</evidence>
<dbReference type="Proteomes" id="UP000298324">
    <property type="component" value="Unassembled WGS sequence"/>
</dbReference>
<evidence type="ECO:0000256" key="7">
    <source>
        <dbReference type="ARBA" id="ARBA00022833"/>
    </source>
</evidence>
<reference evidence="10 11" key="1">
    <citation type="journal article" date="2018" name="Environ. Microbiol.">
        <title>Novel energy conservation strategies and behaviour of Pelotomaculum schinkii driving syntrophic propionate catabolism.</title>
        <authorList>
            <person name="Hidalgo-Ahumada C.A.P."/>
            <person name="Nobu M.K."/>
            <person name="Narihiro T."/>
            <person name="Tamaki H."/>
            <person name="Liu W.T."/>
            <person name="Kamagata Y."/>
            <person name="Stams A.J.M."/>
            <person name="Imachi H."/>
            <person name="Sousa D.Z."/>
        </authorList>
    </citation>
    <scope>NUCLEOTIDE SEQUENCE [LARGE SCALE GENOMIC DNA]</scope>
    <source>
        <strain evidence="10 11">HH</strain>
    </source>
</reference>
<evidence type="ECO:0000256" key="8">
    <source>
        <dbReference type="ARBA" id="ARBA00031285"/>
    </source>
</evidence>
<dbReference type="RefSeq" id="WP_190238989.1">
    <property type="nucleotide sequence ID" value="NZ_QFGA01000001.1"/>
</dbReference>